<dbReference type="GO" id="GO:0006281">
    <property type="term" value="P:DNA repair"/>
    <property type="evidence" value="ECO:0007669"/>
    <property type="project" value="TreeGrafter"/>
</dbReference>
<evidence type="ECO:0000259" key="8">
    <source>
        <dbReference type="Pfam" id="PF05029"/>
    </source>
</evidence>
<evidence type="ECO:0000259" key="7">
    <source>
        <dbReference type="Pfam" id="PF04821"/>
    </source>
</evidence>
<comment type="similarity">
    <text evidence="2">Belongs to the timeless family.</text>
</comment>
<dbReference type="PANTHER" id="PTHR22940">
    <property type="entry name" value="TIMEOUT/TIMELESS-2"/>
    <property type="match status" value="1"/>
</dbReference>
<evidence type="ECO:0000256" key="1">
    <source>
        <dbReference type="ARBA" id="ARBA00004123"/>
    </source>
</evidence>
<keyword evidence="4" id="KW-0131">Cell cycle</keyword>
<name>A0A195AYL4_9HYME</name>
<keyword evidence="5" id="KW-0175">Coiled coil</keyword>
<feature type="domain" description="Timeless N-terminal" evidence="7">
    <location>
        <begin position="25"/>
        <end position="286"/>
    </location>
</feature>
<gene>
    <name evidence="9" type="ORF">ALC53_12267</name>
</gene>
<feature type="region of interest" description="Disordered" evidence="6">
    <location>
        <begin position="1260"/>
        <end position="1319"/>
    </location>
</feature>
<dbReference type="Pfam" id="PF04821">
    <property type="entry name" value="TIMELESS"/>
    <property type="match status" value="1"/>
</dbReference>
<dbReference type="InterPro" id="IPR044998">
    <property type="entry name" value="Timeless"/>
</dbReference>
<feature type="compositionally biased region" description="Polar residues" evidence="6">
    <location>
        <begin position="986"/>
        <end position="1002"/>
    </location>
</feature>
<evidence type="ECO:0000256" key="6">
    <source>
        <dbReference type="SAM" id="MobiDB-lite"/>
    </source>
</evidence>
<feature type="region of interest" description="Disordered" evidence="6">
    <location>
        <begin position="975"/>
        <end position="1042"/>
    </location>
</feature>
<evidence type="ECO:0000256" key="4">
    <source>
        <dbReference type="ARBA" id="ARBA00023306"/>
    </source>
</evidence>
<evidence type="ECO:0000313" key="10">
    <source>
        <dbReference type="Proteomes" id="UP000078540"/>
    </source>
</evidence>
<accession>A0A195AYL4</accession>
<dbReference type="Pfam" id="PF05029">
    <property type="entry name" value="TIMELESS_C"/>
    <property type="match status" value="1"/>
</dbReference>
<evidence type="ECO:0000256" key="2">
    <source>
        <dbReference type="ARBA" id="ARBA00008174"/>
    </source>
</evidence>
<proteinExistence type="inferred from homology"/>
<protein>
    <submittedName>
        <fullName evidence="9">Protein timeless like protein</fullName>
    </submittedName>
</protein>
<dbReference type="GO" id="GO:0000076">
    <property type="term" value="P:DNA replication checkpoint signaling"/>
    <property type="evidence" value="ECO:0007669"/>
    <property type="project" value="TreeGrafter"/>
</dbReference>
<dbReference type="GO" id="GO:0043111">
    <property type="term" value="P:replication fork arrest"/>
    <property type="evidence" value="ECO:0007669"/>
    <property type="project" value="TreeGrafter"/>
</dbReference>
<dbReference type="InterPro" id="IPR016024">
    <property type="entry name" value="ARM-type_fold"/>
</dbReference>
<feature type="coiled-coil region" evidence="5">
    <location>
        <begin position="690"/>
        <end position="718"/>
    </location>
</feature>
<dbReference type="GO" id="GO:0031298">
    <property type="term" value="C:replication fork protection complex"/>
    <property type="evidence" value="ECO:0007669"/>
    <property type="project" value="TreeGrafter"/>
</dbReference>
<dbReference type="InterPro" id="IPR006906">
    <property type="entry name" value="Timeless_N"/>
</dbReference>
<comment type="subcellular location">
    <subcellularLocation>
        <location evidence="1">Nucleus</location>
    </subcellularLocation>
</comment>
<dbReference type="GO" id="GO:0003677">
    <property type="term" value="F:DNA binding"/>
    <property type="evidence" value="ECO:0007669"/>
    <property type="project" value="TreeGrafter"/>
</dbReference>
<dbReference type="Pfam" id="PF26019">
    <property type="entry name" value="HTH_TIMELESS"/>
    <property type="match status" value="1"/>
</dbReference>
<feature type="compositionally biased region" description="Polar residues" evidence="6">
    <location>
        <begin position="1194"/>
        <end position="1217"/>
    </location>
</feature>
<keyword evidence="3" id="KW-0539">Nucleus</keyword>
<evidence type="ECO:0000256" key="5">
    <source>
        <dbReference type="SAM" id="Coils"/>
    </source>
</evidence>
<dbReference type="STRING" id="520822.A0A195AYL4"/>
<keyword evidence="10" id="KW-1185">Reference proteome</keyword>
<dbReference type="GO" id="GO:0048511">
    <property type="term" value="P:rhythmic process"/>
    <property type="evidence" value="ECO:0007669"/>
    <property type="project" value="UniProtKB-KW"/>
</dbReference>
<feature type="domain" description="Timeless C-terminal" evidence="8">
    <location>
        <begin position="1054"/>
        <end position="1138"/>
    </location>
</feature>
<evidence type="ECO:0000256" key="3">
    <source>
        <dbReference type="ARBA" id="ARBA00023242"/>
    </source>
</evidence>
<feature type="region of interest" description="Disordered" evidence="6">
    <location>
        <begin position="1188"/>
        <end position="1233"/>
    </location>
</feature>
<feature type="compositionally biased region" description="Basic and acidic residues" evidence="6">
    <location>
        <begin position="1272"/>
        <end position="1299"/>
    </location>
</feature>
<sequence length="1459" mass="169994">MAMLDYLSAELTATCAAIGYYDETTYHLDKNCLEVIKDLIRYLKRDDDTHIIRRFLGQTRLLQTDLVKILIHHVKNIELWDVLLRLLINLTSSAFVIYNEQIPAEKTMRSFYLQIVTYLQEYKAALTDENVWLAVAGRLGTLFNIDNKEREEENELTIERILAFIRNVLQVPPNDNDKRADNDATVHDELLFAFHASGIVDIILFIVSNKNEQQYHMQILEIISLMLREQNASLLAASGLQRSTAERENDEASLVALRQKELREKIYKVKKYAGSRHSRFGGTYVVQNMKAIGENQMICHKPYQKIEAVEFGHDKKRVKRRRDKMSLQDAKEERTSALSVRLFLKEFCVEFLSGAYNPVMKFTRSCFINDPHGQAVEAAVYLWALRFFMEFNRHYKFQVKYVSETISTEVFYLVQRQMDQYYEMIIVDKKKIPLWSRRLHLALKAYQELLNTLMAMDKNSDDGVRESSKIIKSNIFYVPEYRETILSQLLCFDEVKMSRQYLVDLITTIHTFLKILEHYCQKGQQHLVVQKIKLKRKRTKKGKKSTQENVTAPTLEERWDIIGPELSAVMRDAVIPVVVPFDATLDTPIDDQKADAMKRIQKLMRQRNLEQAVGLLRAAREIWPENDCFGKVDILPEEEFLALHEIFFTDLGEVKSGEIVTQCRKGDEKEKKKLVSRRFETRIKPGENYRKYLSTQYQNEEEENEDEEEEERETVIQEINFKLDEFLQRFANVKVVKALTLLMQQFENNTIELNHYVTKMLHRIAWNCKMPGMIFQASIFRIFQRILESKDPAHKELQKFAVFIIRRFIEVAQKNRKSYMELLFWKTTRDATEIVDGYNAETTNKKVSRATWTEAEEDELRTLFMEHQTNKYPQDLIDWLLDHVINENRTRRTIIKKLKEMCLIVNSKGVRAEVQKRLPKEWSEEEIAQLTELWTQFKDDDDPVDLIFTDLRIKRPKPKIKEKLLELGLVQDRKELRKKRSRKSNQGKSSWETQAASNSDGNESSATDDEDDEETRKSSKRSAPRRGEEPMKKKQRNRRKLPTIVYTDAQLSGLLKDVIDRNMEEALEWIKESLQDVLDDRDEESFEGIPLVPLTDYSMAAMDSPSFQKLLRAMGFVPPADGQESYWRIPANILTTTLKKRYKLIEDALVGEFIVEETRKDHSNIDEKMDDDSEEDIDVFEHVKKFFAPREPKPSTSEQSKVSTKIQLSQKSKTLTLNEESDETEVTEKNEEAEIIEKHDEAKITIKTNKESISNVKSRIRMLDDSSESEMEIERDVDDKNDDIKRDRSNSSSDKDKPATKKRRLVDSDEEEEPLKSNYTETNGARVIISDDEESLSNVRFERPALSRITISGSRDLQAPALSASARTGAYILGVVSFVKVPRVPHRGKSLRTISGLAHTLGCQEKQFPKGVHISPRNDEENMRAQRCRLAKVSSMLPSRVSRFGGWSMRLTLRLLMGR</sequence>
<feature type="compositionally biased region" description="Basic residues" evidence="6">
    <location>
        <begin position="976"/>
        <end position="985"/>
    </location>
</feature>
<dbReference type="PANTHER" id="PTHR22940:SF4">
    <property type="entry name" value="PROTEIN TIMELESS HOMOLOG"/>
    <property type="match status" value="1"/>
</dbReference>
<dbReference type="SUPFAM" id="SSF48371">
    <property type="entry name" value="ARM repeat"/>
    <property type="match status" value="1"/>
</dbReference>
<evidence type="ECO:0000313" key="9">
    <source>
        <dbReference type="EMBL" id="KYM77286.1"/>
    </source>
</evidence>
<reference evidence="9 10" key="1">
    <citation type="submission" date="2015-09" db="EMBL/GenBank/DDBJ databases">
        <title>Atta colombica WGS genome.</title>
        <authorList>
            <person name="Nygaard S."/>
            <person name="Hu H."/>
            <person name="Boomsma J."/>
            <person name="Zhang G."/>
        </authorList>
    </citation>
    <scope>NUCLEOTIDE SEQUENCE [LARGE SCALE GENOMIC DNA]</scope>
    <source>
        <strain evidence="9">Treedump-2</strain>
        <tissue evidence="9">Whole body</tissue>
    </source>
</reference>
<organism evidence="9 10">
    <name type="scientific">Atta colombica</name>
    <dbReference type="NCBI Taxonomy" id="520822"/>
    <lineage>
        <taxon>Eukaryota</taxon>
        <taxon>Metazoa</taxon>
        <taxon>Ecdysozoa</taxon>
        <taxon>Arthropoda</taxon>
        <taxon>Hexapoda</taxon>
        <taxon>Insecta</taxon>
        <taxon>Pterygota</taxon>
        <taxon>Neoptera</taxon>
        <taxon>Endopterygota</taxon>
        <taxon>Hymenoptera</taxon>
        <taxon>Apocrita</taxon>
        <taxon>Aculeata</taxon>
        <taxon>Formicoidea</taxon>
        <taxon>Formicidae</taxon>
        <taxon>Myrmicinae</taxon>
        <taxon>Atta</taxon>
    </lineage>
</organism>
<dbReference type="GO" id="GO:0009649">
    <property type="term" value="P:entrainment of circadian clock"/>
    <property type="evidence" value="ECO:0007669"/>
    <property type="project" value="TreeGrafter"/>
</dbReference>
<dbReference type="EMBL" id="KQ976701">
    <property type="protein sequence ID" value="KYM77286.1"/>
    <property type="molecule type" value="Genomic_DNA"/>
</dbReference>
<dbReference type="Proteomes" id="UP000078540">
    <property type="component" value="Unassembled WGS sequence"/>
</dbReference>
<dbReference type="InterPro" id="IPR007725">
    <property type="entry name" value="TIMELESS_C"/>
</dbReference>